<gene>
    <name evidence="12" type="ORF">RNC47_28455</name>
</gene>
<dbReference type="InterPro" id="IPR051327">
    <property type="entry name" value="MATE_MepA_subfamily"/>
</dbReference>
<feature type="transmembrane region" description="Helical" evidence="11">
    <location>
        <begin position="71"/>
        <end position="94"/>
    </location>
</feature>
<dbReference type="Pfam" id="PF01554">
    <property type="entry name" value="MatE"/>
    <property type="match status" value="2"/>
</dbReference>
<evidence type="ECO:0000256" key="10">
    <source>
        <dbReference type="SAM" id="MobiDB-lite"/>
    </source>
</evidence>
<comment type="subcellular location">
    <subcellularLocation>
        <location evidence="1">Cell membrane</location>
        <topology evidence="1">Multi-pass membrane protein</topology>
    </subcellularLocation>
</comment>
<feature type="region of interest" description="Disordered" evidence="10">
    <location>
        <begin position="1"/>
        <end position="23"/>
    </location>
</feature>
<feature type="transmembrane region" description="Helical" evidence="11">
    <location>
        <begin position="372"/>
        <end position="391"/>
    </location>
</feature>
<evidence type="ECO:0000256" key="9">
    <source>
        <dbReference type="ARBA" id="ARBA00023251"/>
    </source>
</evidence>
<keyword evidence="8 11" id="KW-0472">Membrane</keyword>
<keyword evidence="4" id="KW-0813">Transport</keyword>
<keyword evidence="5" id="KW-1003">Cell membrane</keyword>
<dbReference type="InterPro" id="IPR048279">
    <property type="entry name" value="MdtK-like"/>
</dbReference>
<evidence type="ECO:0000256" key="1">
    <source>
        <dbReference type="ARBA" id="ARBA00004651"/>
    </source>
</evidence>
<feature type="transmembrane region" description="Helical" evidence="11">
    <location>
        <begin position="403"/>
        <end position="422"/>
    </location>
</feature>
<keyword evidence="7 11" id="KW-1133">Transmembrane helix</keyword>
<feature type="transmembrane region" description="Helical" evidence="11">
    <location>
        <begin position="182"/>
        <end position="203"/>
    </location>
</feature>
<dbReference type="InterPro" id="IPR045070">
    <property type="entry name" value="MATE_MepA-like"/>
</dbReference>
<feature type="transmembrane region" description="Helical" evidence="11">
    <location>
        <begin position="152"/>
        <end position="170"/>
    </location>
</feature>
<dbReference type="Proteomes" id="UP001183420">
    <property type="component" value="Unassembled WGS sequence"/>
</dbReference>
<name>A0ABU2LXG9_9ACTN</name>
<feature type="transmembrane region" description="Helical" evidence="11">
    <location>
        <begin position="209"/>
        <end position="229"/>
    </location>
</feature>
<evidence type="ECO:0000256" key="2">
    <source>
        <dbReference type="ARBA" id="ARBA00008417"/>
    </source>
</evidence>
<dbReference type="PIRSF" id="PIRSF006603">
    <property type="entry name" value="DinF"/>
    <property type="match status" value="1"/>
</dbReference>
<feature type="transmembrane region" description="Helical" evidence="11">
    <location>
        <begin position="31"/>
        <end position="51"/>
    </location>
</feature>
<evidence type="ECO:0000256" key="8">
    <source>
        <dbReference type="ARBA" id="ARBA00023136"/>
    </source>
</evidence>
<evidence type="ECO:0000256" key="4">
    <source>
        <dbReference type="ARBA" id="ARBA00022448"/>
    </source>
</evidence>
<dbReference type="PANTHER" id="PTHR43823">
    <property type="entry name" value="SPORULATION PROTEIN YKVU"/>
    <property type="match status" value="1"/>
</dbReference>
<feature type="transmembrane region" description="Helical" evidence="11">
    <location>
        <begin position="428"/>
        <end position="448"/>
    </location>
</feature>
<evidence type="ECO:0000256" key="6">
    <source>
        <dbReference type="ARBA" id="ARBA00022692"/>
    </source>
</evidence>
<dbReference type="RefSeq" id="WP_311602784.1">
    <property type="nucleotide sequence ID" value="NZ_JAVREM010000058.1"/>
</dbReference>
<reference evidence="13" key="1">
    <citation type="submission" date="2023-07" db="EMBL/GenBank/DDBJ databases">
        <title>30 novel species of actinomycetes from the DSMZ collection.</title>
        <authorList>
            <person name="Nouioui I."/>
        </authorList>
    </citation>
    <scope>NUCLEOTIDE SEQUENCE [LARGE SCALE GENOMIC DNA]</scope>
    <source>
        <strain evidence="13">DSM 44918</strain>
    </source>
</reference>
<keyword evidence="13" id="KW-1185">Reference proteome</keyword>
<evidence type="ECO:0000313" key="12">
    <source>
        <dbReference type="EMBL" id="MDT0322261.1"/>
    </source>
</evidence>
<evidence type="ECO:0000256" key="5">
    <source>
        <dbReference type="ARBA" id="ARBA00022475"/>
    </source>
</evidence>
<keyword evidence="6 11" id="KW-0812">Transmembrane</keyword>
<comment type="caution">
    <text evidence="12">The sequence shown here is derived from an EMBL/GenBank/DDBJ whole genome shotgun (WGS) entry which is preliminary data.</text>
</comment>
<dbReference type="PANTHER" id="PTHR43823:SF3">
    <property type="entry name" value="MULTIDRUG EXPORT PROTEIN MEPA"/>
    <property type="match status" value="1"/>
</dbReference>
<evidence type="ECO:0000256" key="11">
    <source>
        <dbReference type="SAM" id="Phobius"/>
    </source>
</evidence>
<dbReference type="EMBL" id="JAVREM010000058">
    <property type="protein sequence ID" value="MDT0322261.1"/>
    <property type="molecule type" value="Genomic_DNA"/>
</dbReference>
<dbReference type="CDD" id="cd13143">
    <property type="entry name" value="MATE_MepA_like"/>
    <property type="match status" value="1"/>
</dbReference>
<sequence length="460" mass="48083">MREETTTTPPTQPARPHDHTTTLGTQPIGRLLWSTSAHTTMSVATYGVYALTNAWFVSRGVGPDALVAVNVVAPVLLILGAVSTTVGVGGASMVSRSLGAGNPGQAARAAGNTFLVYWTTAIAITLLGLLLLDPLLALLGARGEARGHAHDYALIMLAGAITATGFSSLVRAEGRLRFSTLLWMLPVLCQIVLDPLLIFGLGWGVRGAAVGTVGGQAVSMAMSLWFFFLQRDRPYRVTLADLRPHGPTLRELVAVGAPSFLAGLGNTLIMFLANNRLAALGDPAALTAYATSVRVTTFVLMPQTGIAQGMQPLIGYNTGRGLTTRAERTRVLALRATTLYGTAACLGLLATADPLAAAFTDDPNTAKTTAEVLRLIALGYPFAGVTALLATYFQARGQARPSFVISVGSILAVHVPLLLALSLLGTPWLWISFPAAALLSAAAAMLILHRTHPPTLPAAP</sequence>
<feature type="transmembrane region" description="Helical" evidence="11">
    <location>
        <begin position="332"/>
        <end position="352"/>
    </location>
</feature>
<evidence type="ECO:0000256" key="3">
    <source>
        <dbReference type="ARBA" id="ARBA00022106"/>
    </source>
</evidence>
<proteinExistence type="inferred from homology"/>
<dbReference type="NCBIfam" id="TIGR00797">
    <property type="entry name" value="matE"/>
    <property type="match status" value="1"/>
</dbReference>
<dbReference type="InterPro" id="IPR002528">
    <property type="entry name" value="MATE_fam"/>
</dbReference>
<evidence type="ECO:0000256" key="7">
    <source>
        <dbReference type="ARBA" id="ARBA00022989"/>
    </source>
</evidence>
<feature type="transmembrane region" description="Helical" evidence="11">
    <location>
        <begin position="114"/>
        <end position="132"/>
    </location>
</feature>
<evidence type="ECO:0000313" key="13">
    <source>
        <dbReference type="Proteomes" id="UP001183420"/>
    </source>
</evidence>
<keyword evidence="9" id="KW-0046">Antibiotic resistance</keyword>
<organism evidence="12 13">
    <name type="scientific">Streptomyces millisiae</name>
    <dbReference type="NCBI Taxonomy" id="3075542"/>
    <lineage>
        <taxon>Bacteria</taxon>
        <taxon>Bacillati</taxon>
        <taxon>Actinomycetota</taxon>
        <taxon>Actinomycetes</taxon>
        <taxon>Kitasatosporales</taxon>
        <taxon>Streptomycetaceae</taxon>
        <taxon>Streptomyces</taxon>
    </lineage>
</organism>
<accession>A0ABU2LXG9</accession>
<comment type="similarity">
    <text evidence="2">Belongs to the multi antimicrobial extrusion (MATE) (TC 2.A.66.1) family. MepA subfamily.</text>
</comment>
<protein>
    <recommendedName>
        <fullName evidence="3">Multidrug export protein MepA</fullName>
    </recommendedName>
</protein>